<evidence type="ECO:0000256" key="1">
    <source>
        <dbReference type="SAM" id="MobiDB-lite"/>
    </source>
</evidence>
<organism evidence="2 3">
    <name type="scientific">Somion occarium</name>
    <dbReference type="NCBI Taxonomy" id="3059160"/>
    <lineage>
        <taxon>Eukaryota</taxon>
        <taxon>Fungi</taxon>
        <taxon>Dikarya</taxon>
        <taxon>Basidiomycota</taxon>
        <taxon>Agaricomycotina</taxon>
        <taxon>Agaricomycetes</taxon>
        <taxon>Polyporales</taxon>
        <taxon>Cerrenaceae</taxon>
        <taxon>Somion</taxon>
    </lineage>
</organism>
<dbReference type="Proteomes" id="UP001497453">
    <property type="component" value="Chromosome 6"/>
</dbReference>
<feature type="compositionally biased region" description="Polar residues" evidence="1">
    <location>
        <begin position="1"/>
        <end position="10"/>
    </location>
</feature>
<sequence length="160" mass="17779">MTVTSSTTKRTAAAVTFSAQQRKERGTPQSNPSCAASTTSKVPRSQKKTESAVNSLSKLTYTPPTPPAKRIGYVSTRKPSTLRLHASRGTAAPRVLKVMKMKMKASGKAEKPRILHLGDGRRVEMNWLPYYLEAFDYTLLSLDEAQSRDDIVHRAFPNRE</sequence>
<feature type="compositionally biased region" description="Polar residues" evidence="1">
    <location>
        <begin position="27"/>
        <end position="43"/>
    </location>
</feature>
<accession>A0ABP1DVX5</accession>
<name>A0ABP1DVX5_9APHY</name>
<feature type="region of interest" description="Disordered" evidence="1">
    <location>
        <begin position="1"/>
        <end position="72"/>
    </location>
</feature>
<feature type="compositionally biased region" description="Polar residues" evidence="1">
    <location>
        <begin position="51"/>
        <end position="62"/>
    </location>
</feature>
<reference evidence="3" key="1">
    <citation type="submission" date="2024-04" db="EMBL/GenBank/DDBJ databases">
        <authorList>
            <person name="Shaw F."/>
            <person name="Minotto A."/>
        </authorList>
    </citation>
    <scope>NUCLEOTIDE SEQUENCE [LARGE SCALE GENOMIC DNA]</scope>
</reference>
<evidence type="ECO:0000313" key="2">
    <source>
        <dbReference type="EMBL" id="CAL1710754.1"/>
    </source>
</evidence>
<evidence type="ECO:0000313" key="3">
    <source>
        <dbReference type="Proteomes" id="UP001497453"/>
    </source>
</evidence>
<keyword evidence="3" id="KW-1185">Reference proteome</keyword>
<proteinExistence type="predicted"/>
<dbReference type="EMBL" id="OZ037949">
    <property type="protein sequence ID" value="CAL1710754.1"/>
    <property type="molecule type" value="Genomic_DNA"/>
</dbReference>
<gene>
    <name evidence="2" type="ORF">GFSPODELE1_LOCUS7982</name>
</gene>
<protein>
    <submittedName>
        <fullName evidence="2">Uncharacterized protein</fullName>
    </submittedName>
</protein>